<name>A0A0M6X0Z5_9FIRM</name>
<evidence type="ECO:0000313" key="2">
    <source>
        <dbReference type="EMBL" id="CRL43591.1"/>
    </source>
</evidence>
<feature type="domain" description="HTH cro/C1-type" evidence="1">
    <location>
        <begin position="37"/>
        <end position="91"/>
    </location>
</feature>
<gene>
    <name evidence="3" type="ORF">ERS852392_03353</name>
    <name evidence="2" type="ORF">RIL183_34551</name>
</gene>
<reference evidence="4" key="1">
    <citation type="submission" date="2015-05" db="EMBL/GenBank/DDBJ databases">
        <authorList>
            <consortium name="Pathogen Informatics"/>
        </authorList>
    </citation>
    <scope>NUCLEOTIDE SEQUENCE [LARGE SCALE GENOMIC DNA]</scope>
    <source>
        <strain evidence="3 5">2789STDY5608835</strain>
        <strain evidence="4">L1-83</strain>
    </source>
</reference>
<evidence type="ECO:0000313" key="3">
    <source>
        <dbReference type="EMBL" id="CUO49636.1"/>
    </source>
</evidence>
<dbReference type="Pfam" id="PF01381">
    <property type="entry name" value="HTH_3"/>
    <property type="match status" value="1"/>
</dbReference>
<dbReference type="Proteomes" id="UP000049828">
    <property type="component" value="Unassembled WGS sequence"/>
</dbReference>
<dbReference type="Gene3D" id="1.10.260.40">
    <property type="entry name" value="lambda repressor-like DNA-binding domains"/>
    <property type="match status" value="1"/>
</dbReference>
<accession>A0A0M6X0Z5</accession>
<evidence type="ECO:0000313" key="5">
    <source>
        <dbReference type="Proteomes" id="UP000095395"/>
    </source>
</evidence>
<keyword evidence="4" id="KW-1185">Reference proteome</keyword>
<protein>
    <submittedName>
        <fullName evidence="3">DNA-binding transcriptional repressor PuuR</fullName>
    </submittedName>
</protein>
<dbReference type="STRING" id="360807.ERS852392_03353"/>
<dbReference type="CDD" id="cd00093">
    <property type="entry name" value="HTH_XRE"/>
    <property type="match status" value="1"/>
</dbReference>
<dbReference type="Proteomes" id="UP000095395">
    <property type="component" value="Unassembled WGS sequence"/>
</dbReference>
<organism evidence="2 4">
    <name type="scientific">Roseburia inulinivorans</name>
    <dbReference type="NCBI Taxonomy" id="360807"/>
    <lineage>
        <taxon>Bacteria</taxon>
        <taxon>Bacillati</taxon>
        <taxon>Bacillota</taxon>
        <taxon>Clostridia</taxon>
        <taxon>Lachnospirales</taxon>
        <taxon>Lachnospiraceae</taxon>
        <taxon>Roseburia</taxon>
    </lineage>
</organism>
<evidence type="ECO:0000313" key="4">
    <source>
        <dbReference type="Proteomes" id="UP000049828"/>
    </source>
</evidence>
<dbReference type="InterPro" id="IPR010982">
    <property type="entry name" value="Lambda_DNA-bd_dom_sf"/>
</dbReference>
<proteinExistence type="predicted"/>
<keyword evidence="3" id="KW-0238">DNA-binding</keyword>
<dbReference type="AlphaFoldDB" id="A0A0M6X0Z5"/>
<dbReference type="GO" id="GO:0003677">
    <property type="term" value="F:DNA binding"/>
    <property type="evidence" value="ECO:0007669"/>
    <property type="project" value="UniProtKB-KW"/>
</dbReference>
<reference evidence="2" key="2">
    <citation type="submission" date="2015-05" db="EMBL/GenBank/DDBJ databases">
        <authorList>
            <person name="Wang D.B."/>
            <person name="Wang M."/>
        </authorList>
    </citation>
    <scope>NUCLEOTIDE SEQUENCE [LARGE SCALE GENOMIC DNA]</scope>
    <source>
        <strain evidence="2">L1-83</strain>
    </source>
</reference>
<dbReference type="EMBL" id="CVRS01000151">
    <property type="protein sequence ID" value="CRL43591.1"/>
    <property type="molecule type" value="Genomic_DNA"/>
</dbReference>
<dbReference type="SMART" id="SM00530">
    <property type="entry name" value="HTH_XRE"/>
    <property type="match status" value="1"/>
</dbReference>
<sequence length="97" mass="10781">MIMKTWNDYKEHVRTVDPEIGKDIDEVENISSIVSAMVEQRTSLGLSQRELAAMCGIPQSSVARIESCKTTPNLGTLLNIFQHLGLQLTVRPTKPTV</sequence>
<dbReference type="InterPro" id="IPR001387">
    <property type="entry name" value="Cro/C1-type_HTH"/>
</dbReference>
<dbReference type="PROSITE" id="PS50943">
    <property type="entry name" value="HTH_CROC1"/>
    <property type="match status" value="1"/>
</dbReference>
<dbReference type="SUPFAM" id="SSF47413">
    <property type="entry name" value="lambda repressor-like DNA-binding domains"/>
    <property type="match status" value="1"/>
</dbReference>
<dbReference type="EMBL" id="CYYR01000036">
    <property type="protein sequence ID" value="CUO49636.1"/>
    <property type="molecule type" value="Genomic_DNA"/>
</dbReference>
<evidence type="ECO:0000259" key="1">
    <source>
        <dbReference type="PROSITE" id="PS50943"/>
    </source>
</evidence>